<dbReference type="InterPro" id="IPR006016">
    <property type="entry name" value="UspA"/>
</dbReference>
<proteinExistence type="predicted"/>
<evidence type="ECO:0000259" key="1">
    <source>
        <dbReference type="Pfam" id="PF00582"/>
    </source>
</evidence>
<reference evidence="3" key="1">
    <citation type="journal article" date="2019" name="bioRxiv">
        <title>Genome diversification in globally distributed novel marine Proteobacteria is linked to environmental adaptation.</title>
        <authorList>
            <person name="Zhou Z."/>
            <person name="Tran P.Q."/>
            <person name="Kieft K."/>
            <person name="Anantharaman K."/>
        </authorList>
    </citation>
    <scope>NUCLEOTIDE SEQUENCE [LARGE SCALE GENOMIC DNA]</scope>
</reference>
<dbReference type="AlphaFoldDB" id="A0A7J4GQR3"/>
<comment type="caution">
    <text evidence="2">The sequence shown here is derived from an EMBL/GenBank/DDBJ whole genome shotgun (WGS) entry which is preliminary data.</text>
</comment>
<sequence>MFNKLLLPLDPSKRLKPAQDYAIALAKRLEIPLSAVFVSNPSKTGTITASGETQRGIEALGERQLNQFIENVSDVKIKPILKTGKRRKVLAQLIDEGVADTLILGPFRSMLSRFFTGSEVERILDSESSHAFIVRADHPLPGPGSPALVVFDGLSLSKQAIKRIEDFSLKFKCDIELLHIGTEIFGGAEAIDKAVEILREKSKNEVLVTSKIVPLSFFKSRKSIANTIINSTGARVVILPDIDDAVSDNLLHQLVLSASVPVCVLR</sequence>
<feature type="domain" description="UspA" evidence="1">
    <location>
        <begin position="1"/>
        <end position="125"/>
    </location>
</feature>
<dbReference type="Pfam" id="PF00582">
    <property type="entry name" value="Usp"/>
    <property type="match status" value="1"/>
</dbReference>
<dbReference type="EMBL" id="DUCX01000017">
    <property type="protein sequence ID" value="HIF36986.1"/>
    <property type="molecule type" value="Genomic_DNA"/>
</dbReference>
<dbReference type="SUPFAM" id="SSF52402">
    <property type="entry name" value="Adenine nucleotide alpha hydrolases-like"/>
    <property type="match status" value="1"/>
</dbReference>
<protein>
    <submittedName>
        <fullName evidence="2">Universal stress protein</fullName>
    </submittedName>
</protein>
<accession>A0A7J4GQR3</accession>
<evidence type="ECO:0000313" key="3">
    <source>
        <dbReference type="Proteomes" id="UP000585802"/>
    </source>
</evidence>
<organism evidence="2 3">
    <name type="scientific">Marine Group III euryarchaeote</name>
    <dbReference type="NCBI Taxonomy" id="2173149"/>
    <lineage>
        <taxon>Archaea</taxon>
        <taxon>Methanobacteriati</taxon>
        <taxon>Thermoplasmatota</taxon>
        <taxon>Thermoplasmata</taxon>
        <taxon>Candidatus Thermoprofundales</taxon>
    </lineage>
</organism>
<dbReference type="CDD" id="cd00293">
    <property type="entry name" value="USP-like"/>
    <property type="match status" value="1"/>
</dbReference>
<dbReference type="Gene3D" id="3.40.50.12370">
    <property type="match status" value="1"/>
</dbReference>
<dbReference type="Proteomes" id="UP000585802">
    <property type="component" value="Unassembled WGS sequence"/>
</dbReference>
<evidence type="ECO:0000313" key="2">
    <source>
        <dbReference type="EMBL" id="HIF36986.1"/>
    </source>
</evidence>
<gene>
    <name evidence="2" type="ORF">EYQ70_00990</name>
</gene>
<name>A0A7J4GQR3_9ARCH</name>